<dbReference type="SUPFAM" id="SSF50978">
    <property type="entry name" value="WD40 repeat-like"/>
    <property type="match status" value="2"/>
</dbReference>
<dbReference type="InterPro" id="IPR015943">
    <property type="entry name" value="WD40/YVTN_repeat-like_dom_sf"/>
</dbReference>
<dbReference type="InterPro" id="IPR019775">
    <property type="entry name" value="WD40_repeat_CS"/>
</dbReference>
<evidence type="ECO:0000256" key="1">
    <source>
        <dbReference type="ARBA" id="ARBA00022574"/>
    </source>
</evidence>
<dbReference type="PROSITE" id="PS00678">
    <property type="entry name" value="WD_REPEATS_1"/>
    <property type="match status" value="4"/>
</dbReference>
<dbReference type="InterPro" id="IPR020472">
    <property type="entry name" value="WD40_PAC1"/>
</dbReference>
<dbReference type="InterPro" id="IPR001680">
    <property type="entry name" value="WD40_rpt"/>
</dbReference>
<proteinExistence type="predicted"/>
<keyword evidence="4" id="KW-0732">Signal</keyword>
<feature type="non-terminal residue" evidence="5">
    <location>
        <position position="488"/>
    </location>
</feature>
<protein>
    <submittedName>
        <fullName evidence="5">WD40 repeat-like protein</fullName>
    </submittedName>
</protein>
<dbReference type="PROSITE" id="PS50294">
    <property type="entry name" value="WD_REPEATS_REGION"/>
    <property type="match status" value="5"/>
</dbReference>
<accession>A0A197JV79</accession>
<feature type="non-terminal residue" evidence="5">
    <location>
        <position position="1"/>
    </location>
</feature>
<dbReference type="CDD" id="cd00200">
    <property type="entry name" value="WD40"/>
    <property type="match status" value="1"/>
</dbReference>
<feature type="repeat" description="WD" evidence="3">
    <location>
        <begin position="33"/>
        <end position="74"/>
    </location>
</feature>
<dbReference type="PROSITE" id="PS50082">
    <property type="entry name" value="WD_REPEATS_2"/>
    <property type="match status" value="7"/>
</dbReference>
<feature type="repeat" description="WD" evidence="3">
    <location>
        <begin position="328"/>
        <end position="369"/>
    </location>
</feature>
<organism evidence="5 6">
    <name type="scientific">Linnemannia elongata AG-77</name>
    <dbReference type="NCBI Taxonomy" id="1314771"/>
    <lineage>
        <taxon>Eukaryota</taxon>
        <taxon>Fungi</taxon>
        <taxon>Fungi incertae sedis</taxon>
        <taxon>Mucoromycota</taxon>
        <taxon>Mortierellomycotina</taxon>
        <taxon>Mortierellomycetes</taxon>
        <taxon>Mortierellales</taxon>
        <taxon>Mortierellaceae</taxon>
        <taxon>Linnemannia</taxon>
    </lineage>
</organism>
<evidence type="ECO:0000313" key="6">
    <source>
        <dbReference type="Proteomes" id="UP000078512"/>
    </source>
</evidence>
<dbReference type="Pfam" id="PF00400">
    <property type="entry name" value="WD40"/>
    <property type="match status" value="9"/>
</dbReference>
<dbReference type="PANTHER" id="PTHR19848:SF8">
    <property type="entry name" value="F-BOX AND WD REPEAT DOMAIN CONTAINING 7"/>
    <property type="match status" value="1"/>
</dbReference>
<keyword evidence="6" id="KW-1185">Reference proteome</keyword>
<dbReference type="OrthoDB" id="674604at2759"/>
<reference evidence="5 6" key="1">
    <citation type="submission" date="2016-05" db="EMBL/GenBank/DDBJ databases">
        <title>Genome sequencing reveals origins of a unique bacterial endosymbiosis in the earliest lineages of terrestrial Fungi.</title>
        <authorList>
            <consortium name="DOE Joint Genome Institute"/>
            <person name="Uehling J."/>
            <person name="Gryganskyi A."/>
            <person name="Hameed K."/>
            <person name="Tschaplinski T."/>
            <person name="Misztal P."/>
            <person name="Wu S."/>
            <person name="Desiro A."/>
            <person name="Vande Pol N."/>
            <person name="Du Z.-Y."/>
            <person name="Zienkiewicz A."/>
            <person name="Zienkiewicz K."/>
            <person name="Morin E."/>
            <person name="Tisserant E."/>
            <person name="Splivallo R."/>
            <person name="Hainaut M."/>
            <person name="Henrissat B."/>
            <person name="Ohm R."/>
            <person name="Kuo A."/>
            <person name="Yan J."/>
            <person name="Lipzen A."/>
            <person name="Nolan M."/>
            <person name="Labutti K."/>
            <person name="Barry K."/>
            <person name="Goldstein A."/>
            <person name="Labbe J."/>
            <person name="Schadt C."/>
            <person name="Tuskan G."/>
            <person name="Grigoriev I."/>
            <person name="Martin F."/>
            <person name="Vilgalys R."/>
            <person name="Bonito G."/>
        </authorList>
    </citation>
    <scope>NUCLEOTIDE SEQUENCE [LARGE SCALE GENOMIC DNA]</scope>
    <source>
        <strain evidence="5 6">AG-77</strain>
    </source>
</reference>
<feature type="repeat" description="WD" evidence="3">
    <location>
        <begin position="75"/>
        <end position="116"/>
    </location>
</feature>
<dbReference type="AlphaFoldDB" id="A0A197JV79"/>
<dbReference type="InterPro" id="IPR036322">
    <property type="entry name" value="WD40_repeat_dom_sf"/>
</dbReference>
<dbReference type="Gene3D" id="2.130.10.10">
    <property type="entry name" value="YVTN repeat-like/Quinoprotein amine dehydrogenase"/>
    <property type="match status" value="4"/>
</dbReference>
<feature type="repeat" description="WD" evidence="3">
    <location>
        <begin position="457"/>
        <end position="488"/>
    </location>
</feature>
<dbReference type="SMART" id="SM00320">
    <property type="entry name" value="WD40"/>
    <property type="match status" value="11"/>
</dbReference>
<feature type="repeat" description="WD" evidence="3">
    <location>
        <begin position="159"/>
        <end position="200"/>
    </location>
</feature>
<feature type="repeat" description="WD" evidence="3">
    <location>
        <begin position="117"/>
        <end position="158"/>
    </location>
</feature>
<feature type="repeat" description="WD" evidence="3">
    <location>
        <begin position="201"/>
        <end position="236"/>
    </location>
</feature>
<evidence type="ECO:0000256" key="2">
    <source>
        <dbReference type="ARBA" id="ARBA00022737"/>
    </source>
</evidence>
<evidence type="ECO:0000256" key="4">
    <source>
        <dbReference type="SAM" id="SignalP"/>
    </source>
</evidence>
<keyword evidence="2" id="KW-0677">Repeat</keyword>
<dbReference type="PRINTS" id="PR00320">
    <property type="entry name" value="GPROTEINBRPT"/>
</dbReference>
<dbReference type="EMBL" id="KV442050">
    <property type="protein sequence ID" value="OAQ28199.1"/>
    <property type="molecule type" value="Genomic_DNA"/>
</dbReference>
<evidence type="ECO:0000256" key="3">
    <source>
        <dbReference type="PROSITE-ProRule" id="PRU00221"/>
    </source>
</evidence>
<feature type="signal peptide" evidence="4">
    <location>
        <begin position="1"/>
        <end position="27"/>
    </location>
</feature>
<name>A0A197JV79_9FUNG</name>
<evidence type="ECO:0000313" key="5">
    <source>
        <dbReference type="EMBL" id="OAQ28199.1"/>
    </source>
</evidence>
<dbReference type="STRING" id="1314771.A0A197JV79"/>
<sequence>AMAFSPDCTMVVFGGIGLLGLWNCVSGQEIFVMEGHWDYVHSVTFSPCGKHIASSSGDKTVRVWDSQTGERLFALDGHTDEVRCVKYSPSGEWLVSSSWDGTIRFWNSTTGEPEVVLSCSLGKFYSLAFSLDGRWFASGHEDGELQLWHAESGERGPVLNGHTSRVTGIAFSPDSRWIASSSWDGTARLWDASTGTPINMLSSHKNWVNDVVFSPNGLQIASGGDDKKVRLWDVNSILTSSVELQDQTGGVWLTGYSPNGQHILTVGNQTIKQWNSLTGASRPLPIELPEPQTVESVSYSLNGFSTVVATQDESIRLWESQAMIIKTILKDSSAVKYVTMSPCSRWVVSYDRDGTVTLWDCASTQQMHVLMESDGLPGDALGPLALSAAGHRLAVGYRSGTIKLFDPQSKGLITSKSTDWSIEAMSFSPDGCQLAIGTDDCLVYLCGIQSDEHPIELRGHTEKVTCIAYSPCGDWIASGSKDKTVRLW</sequence>
<dbReference type="Proteomes" id="UP000078512">
    <property type="component" value="Unassembled WGS sequence"/>
</dbReference>
<gene>
    <name evidence="5" type="ORF">K457DRAFT_1750350</name>
</gene>
<dbReference type="PANTHER" id="PTHR19848">
    <property type="entry name" value="WD40 REPEAT PROTEIN"/>
    <property type="match status" value="1"/>
</dbReference>
<keyword evidence="1 3" id="KW-0853">WD repeat</keyword>
<feature type="chain" id="PRO_5008276293" evidence="4">
    <location>
        <begin position="28"/>
        <end position="488"/>
    </location>
</feature>